<dbReference type="PANTHER" id="PTHR11783">
    <property type="entry name" value="SULFOTRANSFERASE SULT"/>
    <property type="match status" value="1"/>
</dbReference>
<evidence type="ECO:0000256" key="3">
    <source>
        <dbReference type="RuleBase" id="RU361155"/>
    </source>
</evidence>
<organism evidence="5">
    <name type="scientific">Tetraselmis chuii</name>
    <dbReference type="NCBI Taxonomy" id="63592"/>
    <lineage>
        <taxon>Eukaryota</taxon>
        <taxon>Viridiplantae</taxon>
        <taxon>Chlorophyta</taxon>
        <taxon>core chlorophytes</taxon>
        <taxon>Chlorodendrophyceae</taxon>
        <taxon>Chlorodendrales</taxon>
        <taxon>Chlorodendraceae</taxon>
        <taxon>Tetraselmis</taxon>
    </lineage>
</organism>
<evidence type="ECO:0000313" key="5">
    <source>
        <dbReference type="EMBL" id="CAD9216788.1"/>
    </source>
</evidence>
<dbReference type="AlphaFoldDB" id="A0A7S1X8B9"/>
<protein>
    <recommendedName>
        <fullName evidence="3">Sulfotransferase</fullName>
        <ecNumber evidence="3">2.8.2.-</ecNumber>
    </recommendedName>
</protein>
<name>A0A7S1X8B9_9CHLO</name>
<dbReference type="InterPro" id="IPR027417">
    <property type="entry name" value="P-loop_NTPase"/>
</dbReference>
<proteinExistence type="inferred from homology"/>
<dbReference type="Pfam" id="PF00685">
    <property type="entry name" value="Sulfotransfer_1"/>
    <property type="match status" value="1"/>
</dbReference>
<comment type="similarity">
    <text evidence="1 3">Belongs to the sulfotransferase 1 family.</text>
</comment>
<keyword evidence="2 3" id="KW-0808">Transferase</keyword>
<sequence length="400" mass="45833">MPTRRPEPVVARPSPLLPSWSPPPCSLTSSRHWCLQRGERFQQCPQFFSPRQLSYRYVSLVAIPSCSFVTSTRRQQQQQQVFGLLSASYRTMTTVSSIPIKQRELQSHHFDSTVWNDFKPRDDDVVIGTYGKAGTTWLQQIVGALVHQDNPDVNIQELSPWLDLRVPPKEVKIAALDAQTHRRVIKTHLPVDALTWHPNVKYVYVARDGRDVAWSLYNHYINANDEWYGVMNDTPGRVGPPIPKIPKDYDVMQFYEKWISEDGQPFWSFWDNVKTWWGVRNQPNVMFLHFNDLKSDLPSAMRKVAAFLEIPVQEEKWDKTVEKCTFDWMKENAAACAPLGGAFWDGGAGTFINKGTNGRWKDTMSTEQVREYEALAVEKLGAECAHWLATGQISSAESDK</sequence>
<dbReference type="EMBL" id="HBGG01036688">
    <property type="protein sequence ID" value="CAD9216788.1"/>
    <property type="molecule type" value="Transcribed_RNA"/>
</dbReference>
<reference evidence="5" key="1">
    <citation type="submission" date="2021-01" db="EMBL/GenBank/DDBJ databases">
        <authorList>
            <person name="Corre E."/>
            <person name="Pelletier E."/>
            <person name="Niang G."/>
            <person name="Scheremetjew M."/>
            <person name="Finn R."/>
            <person name="Kale V."/>
            <person name="Holt S."/>
            <person name="Cochrane G."/>
            <person name="Meng A."/>
            <person name="Brown T."/>
            <person name="Cohen L."/>
        </authorList>
    </citation>
    <scope>NUCLEOTIDE SEQUENCE</scope>
    <source>
        <strain evidence="5">PLY429</strain>
    </source>
</reference>
<gene>
    <name evidence="5" type="ORF">TCHU04912_LOCUS19035</name>
</gene>
<evidence type="ECO:0000256" key="1">
    <source>
        <dbReference type="ARBA" id="ARBA00005771"/>
    </source>
</evidence>
<dbReference type="Gene3D" id="3.40.50.300">
    <property type="entry name" value="P-loop containing nucleotide triphosphate hydrolases"/>
    <property type="match status" value="1"/>
</dbReference>
<evidence type="ECO:0000259" key="4">
    <source>
        <dbReference type="Pfam" id="PF00685"/>
    </source>
</evidence>
<evidence type="ECO:0000256" key="2">
    <source>
        <dbReference type="ARBA" id="ARBA00022679"/>
    </source>
</evidence>
<accession>A0A7S1X8B9</accession>
<dbReference type="InterPro" id="IPR000863">
    <property type="entry name" value="Sulfotransferase_dom"/>
</dbReference>
<dbReference type="EC" id="2.8.2.-" evidence="3"/>
<feature type="domain" description="Sulfotransferase" evidence="4">
    <location>
        <begin position="122"/>
        <end position="380"/>
    </location>
</feature>
<dbReference type="GO" id="GO:0008146">
    <property type="term" value="F:sulfotransferase activity"/>
    <property type="evidence" value="ECO:0007669"/>
    <property type="project" value="InterPro"/>
</dbReference>
<dbReference type="SUPFAM" id="SSF52540">
    <property type="entry name" value="P-loop containing nucleoside triphosphate hydrolases"/>
    <property type="match status" value="1"/>
</dbReference>